<accession>A0A4E9ECJ0</accession>
<feature type="transmembrane region" description="Helical" evidence="6">
    <location>
        <begin position="138"/>
        <end position="159"/>
    </location>
</feature>
<evidence type="ECO:0000256" key="2">
    <source>
        <dbReference type="ARBA" id="ARBA00022692"/>
    </source>
</evidence>
<dbReference type="PANTHER" id="PTHR33048:SF143">
    <property type="entry name" value="EXTRACELLULAR MEMBRANE PROTEIN CFEM DOMAIN-CONTAINING PROTEIN-RELATED"/>
    <property type="match status" value="1"/>
</dbReference>
<evidence type="ECO:0000256" key="6">
    <source>
        <dbReference type="SAM" id="Phobius"/>
    </source>
</evidence>
<organism evidence="8">
    <name type="scientific">Gibberella zeae</name>
    <name type="common">Wheat head blight fungus</name>
    <name type="synonym">Fusarium graminearum</name>
    <dbReference type="NCBI Taxonomy" id="5518"/>
    <lineage>
        <taxon>Eukaryota</taxon>
        <taxon>Fungi</taxon>
        <taxon>Dikarya</taxon>
        <taxon>Ascomycota</taxon>
        <taxon>Pezizomycotina</taxon>
        <taxon>Sordariomycetes</taxon>
        <taxon>Hypocreomycetidae</taxon>
        <taxon>Hypocreales</taxon>
        <taxon>Nectriaceae</taxon>
        <taxon>Fusarium</taxon>
    </lineage>
</organism>
<dbReference type="AlphaFoldDB" id="A0A4E9ECJ0"/>
<feature type="transmembrane region" description="Helical" evidence="6">
    <location>
        <begin position="171"/>
        <end position="194"/>
    </location>
</feature>
<feature type="transmembrane region" description="Helical" evidence="6">
    <location>
        <begin position="336"/>
        <end position="355"/>
    </location>
</feature>
<protein>
    <recommendedName>
        <fullName evidence="7">Rhodopsin domain-containing protein</fullName>
    </recommendedName>
</protein>
<keyword evidence="4 6" id="KW-0472">Membrane</keyword>
<evidence type="ECO:0000256" key="4">
    <source>
        <dbReference type="ARBA" id="ARBA00023136"/>
    </source>
</evidence>
<evidence type="ECO:0000256" key="1">
    <source>
        <dbReference type="ARBA" id="ARBA00004141"/>
    </source>
</evidence>
<feature type="domain" description="Rhodopsin" evidence="7">
    <location>
        <begin position="156"/>
        <end position="391"/>
    </location>
</feature>
<dbReference type="GO" id="GO:0016020">
    <property type="term" value="C:membrane"/>
    <property type="evidence" value="ECO:0007669"/>
    <property type="project" value="UniProtKB-SubCell"/>
</dbReference>
<dbReference type="PANTHER" id="PTHR33048">
    <property type="entry name" value="PTH11-LIKE INTEGRAL MEMBRANE PROTEIN (AFU_ORTHOLOGUE AFUA_5G11245)"/>
    <property type="match status" value="1"/>
</dbReference>
<reference evidence="8" key="1">
    <citation type="submission" date="2019-04" db="EMBL/GenBank/DDBJ databases">
        <authorList>
            <person name="Melise S."/>
            <person name="Noan J."/>
            <person name="Okalmin O."/>
        </authorList>
    </citation>
    <scope>NUCLEOTIDE SEQUENCE</scope>
    <source>
        <strain evidence="8">FN9</strain>
    </source>
</reference>
<gene>
    <name evidence="8" type="ORF">FUG_LOCUS202692</name>
</gene>
<sequence>MRAPTSFDSNSLPKLKTCWLIRLDGAIASSIMILAYRRCTLVLGLLLLLQLTQAKEPVSPAGHLASFTSPCVKSCLDQVLGDDTRYRQNNNALCGNKKYLRDLGTCVMQNCDVGDTMRYYLMMEQDCHWPVLDRRREINIICAVMLPLAMAFFCMRAISKIIGFVPYGHDDSLIIAAFPFFVVFTAMCFLVSANGTGLDIWHVQDEDITACYKIILVAEYMYAITLTLTKLSILAFFLRIFPDHNFRRMVHGTVAFIIVMSATFLVLFMLQSVPMKVSWEGWKEKNPKGVLLSTNAIATSHGAINVALDVWMLILPMTQLWKIGIKPKKKIGIMSMFGAGALCVTPFMSAAKASIVNIPVADTVDTVIWSMVETSIGMIVACMPGARQFVRDILSRVRRGKSTGANDKGGVFIDRPLATIVMTRQDTEIETDHSFSSTIVKANARMETDR</sequence>
<proteinExistence type="inferred from homology"/>
<evidence type="ECO:0000256" key="5">
    <source>
        <dbReference type="ARBA" id="ARBA00038359"/>
    </source>
</evidence>
<dbReference type="EMBL" id="CAAKMV010000123">
    <property type="protein sequence ID" value="VIO56055.1"/>
    <property type="molecule type" value="Genomic_DNA"/>
</dbReference>
<dbReference type="InterPro" id="IPR049326">
    <property type="entry name" value="Rhodopsin_dom_fungi"/>
</dbReference>
<evidence type="ECO:0000256" key="3">
    <source>
        <dbReference type="ARBA" id="ARBA00022989"/>
    </source>
</evidence>
<dbReference type="InterPro" id="IPR052337">
    <property type="entry name" value="SAT4-like"/>
</dbReference>
<dbReference type="Pfam" id="PF20684">
    <property type="entry name" value="Fung_rhodopsin"/>
    <property type="match status" value="1"/>
</dbReference>
<keyword evidence="3 6" id="KW-1133">Transmembrane helix</keyword>
<evidence type="ECO:0000259" key="7">
    <source>
        <dbReference type="Pfam" id="PF20684"/>
    </source>
</evidence>
<comment type="similarity">
    <text evidence="5">Belongs to the SAT4 family.</text>
</comment>
<comment type="subcellular location">
    <subcellularLocation>
        <location evidence="1">Membrane</location>
        <topology evidence="1">Multi-pass membrane protein</topology>
    </subcellularLocation>
</comment>
<feature type="transmembrane region" description="Helical" evidence="6">
    <location>
        <begin position="250"/>
        <end position="270"/>
    </location>
</feature>
<feature type="transmembrane region" description="Helical" evidence="6">
    <location>
        <begin position="214"/>
        <end position="238"/>
    </location>
</feature>
<feature type="transmembrane region" description="Helical" evidence="6">
    <location>
        <begin position="367"/>
        <end position="386"/>
    </location>
</feature>
<name>A0A4E9ECJ0_GIBZA</name>
<keyword evidence="2 6" id="KW-0812">Transmembrane</keyword>
<evidence type="ECO:0000313" key="8">
    <source>
        <dbReference type="EMBL" id="VIO56055.1"/>
    </source>
</evidence>